<proteinExistence type="inferred from homology"/>
<dbReference type="PANTHER" id="PTHR47690:SF1">
    <property type="entry name" value="GLUCOKINASE"/>
    <property type="match status" value="1"/>
</dbReference>
<dbReference type="InterPro" id="IPR043129">
    <property type="entry name" value="ATPase_NBD"/>
</dbReference>
<comment type="caution">
    <text evidence="5">The sequence shown here is derived from an EMBL/GenBank/DDBJ whole genome shotgun (WGS) entry which is preliminary data.</text>
</comment>
<keyword evidence="3" id="KW-0324">Glycolysis</keyword>
<dbReference type="HAMAP" id="MF_00524">
    <property type="entry name" value="Glucokinase"/>
    <property type="match status" value="1"/>
</dbReference>
<gene>
    <name evidence="3 5" type="primary">glk</name>
    <name evidence="5" type="ORF">L2764_12500</name>
</gene>
<keyword evidence="3" id="KW-0963">Cytoplasm</keyword>
<dbReference type="CDD" id="cd24008">
    <property type="entry name" value="ASKHA_NBD_GLK"/>
    <property type="match status" value="1"/>
</dbReference>
<organism evidence="5 6">
    <name type="scientific">Shewanella surugensis</name>
    <dbReference type="NCBI Taxonomy" id="212020"/>
    <lineage>
        <taxon>Bacteria</taxon>
        <taxon>Pseudomonadati</taxon>
        <taxon>Pseudomonadota</taxon>
        <taxon>Gammaproteobacteria</taxon>
        <taxon>Alteromonadales</taxon>
        <taxon>Shewanellaceae</taxon>
        <taxon>Shewanella</taxon>
    </lineage>
</organism>
<dbReference type="InterPro" id="IPR050201">
    <property type="entry name" value="Bacterial_glucokinase"/>
</dbReference>
<sequence length="316" mass="34844">MQQDHLVADVGGTNIRIAIAYKSELNHIETYKCAEFSSLEAAINHYIEQNQLTVNKACICIAGAVNDEEIKMTNMDWRFSAHSIEKRCAINKVHLINDYHAIAMSLPHLSSTQLITMSKRKGQAHAPKMVCGPGTGLGIAQLVPIGEQYHCISGEGGHIAFAPTTEQQMHVLAYLFGQHKRVSIERLLSGQGIVNIYQALAAQASQHPQPFDAKDITDAFINQADTLCVESVTLFLEILAQFLGDLVLMNGAFGGVYISGGIMPRIIEHVDLEQFNQCYTHKGRFKEYVDQAPLYLITEPQPGLIGAAAYLYQSID</sequence>
<dbReference type="EMBL" id="JAKIKS010000044">
    <property type="protein sequence ID" value="MCL1125273.1"/>
    <property type="molecule type" value="Genomic_DNA"/>
</dbReference>
<keyword evidence="1 3" id="KW-0808">Transferase</keyword>
<evidence type="ECO:0000313" key="5">
    <source>
        <dbReference type="EMBL" id="MCL1125273.1"/>
    </source>
</evidence>
<dbReference type="RefSeq" id="WP_248940588.1">
    <property type="nucleotide sequence ID" value="NZ_JAKIKS010000044.1"/>
</dbReference>
<accession>A0ABT0LC61</accession>
<feature type="binding site" evidence="3">
    <location>
        <begin position="8"/>
        <end position="13"/>
    </location>
    <ligand>
        <name>ATP</name>
        <dbReference type="ChEBI" id="CHEBI:30616"/>
    </ligand>
</feature>
<keyword evidence="3" id="KW-0067">ATP-binding</keyword>
<comment type="subcellular location">
    <subcellularLocation>
        <location evidence="3">Cytoplasm</location>
    </subcellularLocation>
</comment>
<evidence type="ECO:0000256" key="1">
    <source>
        <dbReference type="ARBA" id="ARBA00022679"/>
    </source>
</evidence>
<dbReference type="SUPFAM" id="SSF53067">
    <property type="entry name" value="Actin-like ATPase domain"/>
    <property type="match status" value="1"/>
</dbReference>
<dbReference type="EC" id="2.7.1.2" evidence="3"/>
<protein>
    <recommendedName>
        <fullName evidence="3">Glucokinase</fullName>
        <ecNumber evidence="3">2.7.1.2</ecNumber>
    </recommendedName>
    <alternativeName>
        <fullName evidence="3">Glucose kinase</fullName>
    </alternativeName>
</protein>
<dbReference type="InterPro" id="IPR003836">
    <property type="entry name" value="Glucokinase"/>
</dbReference>
<dbReference type="Proteomes" id="UP001203423">
    <property type="component" value="Unassembled WGS sequence"/>
</dbReference>
<evidence type="ECO:0000256" key="2">
    <source>
        <dbReference type="ARBA" id="ARBA00022777"/>
    </source>
</evidence>
<dbReference type="Pfam" id="PF02685">
    <property type="entry name" value="Glucokinase"/>
    <property type="match status" value="1"/>
</dbReference>
<evidence type="ECO:0000313" key="6">
    <source>
        <dbReference type="Proteomes" id="UP001203423"/>
    </source>
</evidence>
<dbReference type="NCBIfam" id="NF009073">
    <property type="entry name" value="PRK12408.1"/>
    <property type="match status" value="1"/>
</dbReference>
<evidence type="ECO:0000256" key="3">
    <source>
        <dbReference type="HAMAP-Rule" id="MF_00524"/>
    </source>
</evidence>
<dbReference type="PANTHER" id="PTHR47690">
    <property type="entry name" value="GLUCOKINASE"/>
    <property type="match status" value="1"/>
</dbReference>
<reference evidence="5 6" key="1">
    <citation type="submission" date="2022-01" db="EMBL/GenBank/DDBJ databases">
        <title>Whole genome-based taxonomy of the Shewanellaceae.</title>
        <authorList>
            <person name="Martin-Rodriguez A.J."/>
        </authorList>
    </citation>
    <scope>NUCLEOTIDE SEQUENCE [LARGE SCALE GENOMIC DNA]</scope>
    <source>
        <strain evidence="5 6">DSM 17177</strain>
    </source>
</reference>
<evidence type="ECO:0000256" key="4">
    <source>
        <dbReference type="RuleBase" id="RU004046"/>
    </source>
</evidence>
<comment type="catalytic activity">
    <reaction evidence="3">
        <text>D-glucose + ATP = D-glucose 6-phosphate + ADP + H(+)</text>
        <dbReference type="Rhea" id="RHEA:17825"/>
        <dbReference type="ChEBI" id="CHEBI:4167"/>
        <dbReference type="ChEBI" id="CHEBI:15378"/>
        <dbReference type="ChEBI" id="CHEBI:30616"/>
        <dbReference type="ChEBI" id="CHEBI:61548"/>
        <dbReference type="ChEBI" id="CHEBI:456216"/>
        <dbReference type="EC" id="2.7.1.2"/>
    </reaction>
</comment>
<keyword evidence="3" id="KW-0547">Nucleotide-binding</keyword>
<dbReference type="Gene3D" id="3.30.420.40">
    <property type="match status" value="1"/>
</dbReference>
<name>A0ABT0LC61_9GAMM</name>
<keyword evidence="2 3" id="KW-0418">Kinase</keyword>
<dbReference type="NCBIfam" id="TIGR00749">
    <property type="entry name" value="glk"/>
    <property type="match status" value="1"/>
</dbReference>
<keyword evidence="6" id="KW-1185">Reference proteome</keyword>
<dbReference type="Gene3D" id="3.40.367.20">
    <property type="match status" value="1"/>
</dbReference>
<dbReference type="GO" id="GO:0004340">
    <property type="term" value="F:glucokinase activity"/>
    <property type="evidence" value="ECO:0007669"/>
    <property type="project" value="UniProtKB-EC"/>
</dbReference>
<comment type="similarity">
    <text evidence="3 4">Belongs to the bacterial glucokinase family.</text>
</comment>